<protein>
    <submittedName>
        <fullName evidence="1">Uncharacterized protein</fullName>
    </submittedName>
</protein>
<comment type="caution">
    <text evidence="1">The sequence shown here is derived from an EMBL/GenBank/DDBJ whole genome shotgun (WGS) entry which is preliminary data.</text>
</comment>
<keyword evidence="2" id="KW-1185">Reference proteome</keyword>
<dbReference type="EMBL" id="JARK01001422">
    <property type="protein sequence ID" value="EYC04717.1"/>
    <property type="molecule type" value="Genomic_DNA"/>
</dbReference>
<organism evidence="1 2">
    <name type="scientific">Ancylostoma ceylanicum</name>
    <dbReference type="NCBI Taxonomy" id="53326"/>
    <lineage>
        <taxon>Eukaryota</taxon>
        <taxon>Metazoa</taxon>
        <taxon>Ecdysozoa</taxon>
        <taxon>Nematoda</taxon>
        <taxon>Chromadorea</taxon>
        <taxon>Rhabditida</taxon>
        <taxon>Rhabditina</taxon>
        <taxon>Rhabditomorpha</taxon>
        <taxon>Strongyloidea</taxon>
        <taxon>Ancylostomatidae</taxon>
        <taxon>Ancylostomatinae</taxon>
        <taxon>Ancylostoma</taxon>
    </lineage>
</organism>
<dbReference type="Proteomes" id="UP000024635">
    <property type="component" value="Unassembled WGS sequence"/>
</dbReference>
<proteinExistence type="predicted"/>
<dbReference type="AlphaFoldDB" id="A0A016TPZ6"/>
<gene>
    <name evidence="1" type="primary">Acey_s0086.g1949</name>
    <name evidence="1" type="ORF">Y032_0086g1949</name>
</gene>
<accession>A0A016TPZ6</accession>
<evidence type="ECO:0000313" key="1">
    <source>
        <dbReference type="EMBL" id="EYC04717.1"/>
    </source>
</evidence>
<reference evidence="2" key="1">
    <citation type="journal article" date="2015" name="Nat. Genet.">
        <title>The genome and transcriptome of the zoonotic hookworm Ancylostoma ceylanicum identify infection-specific gene families.</title>
        <authorList>
            <person name="Schwarz E.M."/>
            <person name="Hu Y."/>
            <person name="Antoshechkin I."/>
            <person name="Miller M.M."/>
            <person name="Sternberg P.W."/>
            <person name="Aroian R.V."/>
        </authorList>
    </citation>
    <scope>NUCLEOTIDE SEQUENCE</scope>
    <source>
        <strain evidence="2">HY135</strain>
    </source>
</reference>
<evidence type="ECO:0000313" key="2">
    <source>
        <dbReference type="Proteomes" id="UP000024635"/>
    </source>
</evidence>
<sequence length="106" mass="12133">MGPRARPPVHKRMLRRARVPHVTGRSWVRDILNSDVLHFPEYRAQLGQCPRLSYPIFSDCSTNYCGAVKKSPLQPAIPSGVSFAFDMIKRYDIISDYNCCLGQFIF</sequence>
<name>A0A016TPZ6_9BILA</name>